<name>A0A0E4H6P8_9BACL</name>
<evidence type="ECO:0000313" key="1">
    <source>
        <dbReference type="EMBL" id="CQR51282.1"/>
    </source>
</evidence>
<protein>
    <submittedName>
        <fullName evidence="1">Uncharacterized protein</fullName>
    </submittedName>
</protein>
<dbReference type="AlphaFoldDB" id="A0A0E4H6P8"/>
<dbReference type="HOGENOM" id="CLU_3219553_0_0_9"/>
<proteinExistence type="predicted"/>
<dbReference type="EMBL" id="LN831776">
    <property type="protein sequence ID" value="CQR51282.1"/>
    <property type="molecule type" value="Genomic_DNA"/>
</dbReference>
<accession>A0A0E4H6P8</accession>
<dbReference type="KEGG" id="pri:PRIO_0118"/>
<dbReference type="Proteomes" id="UP000033163">
    <property type="component" value="Chromosome I"/>
</dbReference>
<evidence type="ECO:0000313" key="2">
    <source>
        <dbReference type="Proteomes" id="UP000033163"/>
    </source>
</evidence>
<organism evidence="1 2">
    <name type="scientific">Paenibacillus riograndensis SBR5</name>
    <dbReference type="NCBI Taxonomy" id="1073571"/>
    <lineage>
        <taxon>Bacteria</taxon>
        <taxon>Bacillati</taxon>
        <taxon>Bacillota</taxon>
        <taxon>Bacilli</taxon>
        <taxon>Bacillales</taxon>
        <taxon>Paenibacillaceae</taxon>
        <taxon>Paenibacillus</taxon>
        <taxon>Paenibacillus sonchi group</taxon>
    </lineage>
</organism>
<sequence>MLKMGVPEDDLWRETYKPSYFKESLQGGGSAGQIYRSLDYNCSE</sequence>
<reference evidence="2" key="1">
    <citation type="submission" date="2015-03" db="EMBL/GenBank/DDBJ databases">
        <authorList>
            <person name="Wibberg D."/>
        </authorList>
    </citation>
    <scope>NUCLEOTIDE SEQUENCE [LARGE SCALE GENOMIC DNA]</scope>
</reference>
<gene>
    <name evidence="1" type="ORF">PRIO_0118</name>
</gene>